<dbReference type="SUPFAM" id="SSF53335">
    <property type="entry name" value="S-adenosyl-L-methionine-dependent methyltransferases"/>
    <property type="match status" value="1"/>
</dbReference>
<keyword evidence="2" id="KW-0808">Transferase</keyword>
<evidence type="ECO:0000256" key="3">
    <source>
        <dbReference type="ARBA" id="ARBA00022691"/>
    </source>
</evidence>
<evidence type="ECO:0000313" key="6">
    <source>
        <dbReference type="Proteomes" id="UP001524502"/>
    </source>
</evidence>
<evidence type="ECO:0000256" key="1">
    <source>
        <dbReference type="ARBA" id="ARBA00022603"/>
    </source>
</evidence>
<evidence type="ECO:0000313" key="5">
    <source>
        <dbReference type="EMBL" id="MCQ4638115.1"/>
    </source>
</evidence>
<accession>A0ABT1RSE3</accession>
<dbReference type="GO" id="GO:0032259">
    <property type="term" value="P:methylation"/>
    <property type="evidence" value="ECO:0007669"/>
    <property type="project" value="UniProtKB-KW"/>
</dbReference>
<dbReference type="GO" id="GO:0008168">
    <property type="term" value="F:methyltransferase activity"/>
    <property type="evidence" value="ECO:0007669"/>
    <property type="project" value="UniProtKB-KW"/>
</dbReference>
<dbReference type="InterPro" id="IPR041698">
    <property type="entry name" value="Methyltransf_25"/>
</dbReference>
<dbReference type="RefSeq" id="WP_256133308.1">
    <property type="nucleotide sequence ID" value="NZ_JANFXK010000020.1"/>
</dbReference>
<gene>
    <name evidence="5" type="ORF">NE619_15365</name>
</gene>
<evidence type="ECO:0000259" key="4">
    <source>
        <dbReference type="Pfam" id="PF13649"/>
    </source>
</evidence>
<organism evidence="5 6">
    <name type="scientific">Anaerovorax odorimutans</name>
    <dbReference type="NCBI Taxonomy" id="109327"/>
    <lineage>
        <taxon>Bacteria</taxon>
        <taxon>Bacillati</taxon>
        <taxon>Bacillota</taxon>
        <taxon>Clostridia</taxon>
        <taxon>Peptostreptococcales</taxon>
        <taxon>Anaerovoracaceae</taxon>
        <taxon>Anaerovorax</taxon>
    </lineage>
</organism>
<evidence type="ECO:0000256" key="2">
    <source>
        <dbReference type="ARBA" id="ARBA00022679"/>
    </source>
</evidence>
<dbReference type="CDD" id="cd02440">
    <property type="entry name" value="AdoMet_MTases"/>
    <property type="match status" value="1"/>
</dbReference>
<sequence>MNNSKLLNYMKKKPKLYEESSSAFWDDEHISKQMLEAHLNPDMDGASRKHAFIRRSVNWIVQYCNGGDGKKLLDLGCGPGLYTELFAGEGFYVTGIDFSQRSINYAKQRAAENQKNIRYYCQNYLDIDYTNEFDVITLIYCDFGVLPPEDRIVLLRKVHKALKQDGILILDGFTRLFLDTFEEENTVQYLEHGFWAAEPYTVIQRNSLYGDTANTLEQYLIITETGCNCYNLWNQVYSPESLATEIEAGGFRKIEFFDDVAGKPFSGQSETICVAARK</sequence>
<keyword evidence="3" id="KW-0949">S-adenosyl-L-methionine</keyword>
<keyword evidence="1 5" id="KW-0489">Methyltransferase</keyword>
<feature type="domain" description="Methyltransferase" evidence="4">
    <location>
        <begin position="73"/>
        <end position="166"/>
    </location>
</feature>
<dbReference type="Proteomes" id="UP001524502">
    <property type="component" value="Unassembled WGS sequence"/>
</dbReference>
<name>A0ABT1RSE3_9FIRM</name>
<comment type="caution">
    <text evidence="5">The sequence shown here is derived from an EMBL/GenBank/DDBJ whole genome shotgun (WGS) entry which is preliminary data.</text>
</comment>
<dbReference type="Gene3D" id="3.40.50.150">
    <property type="entry name" value="Vaccinia Virus protein VP39"/>
    <property type="match status" value="1"/>
</dbReference>
<proteinExistence type="predicted"/>
<dbReference type="EMBL" id="JANFXK010000020">
    <property type="protein sequence ID" value="MCQ4638115.1"/>
    <property type="molecule type" value="Genomic_DNA"/>
</dbReference>
<protein>
    <submittedName>
        <fullName evidence="5">Class I SAM-dependent methyltransferase</fullName>
    </submittedName>
</protein>
<dbReference type="PANTHER" id="PTHR43464">
    <property type="entry name" value="METHYLTRANSFERASE"/>
    <property type="match status" value="1"/>
</dbReference>
<reference evidence="5 6" key="1">
    <citation type="submission" date="2022-06" db="EMBL/GenBank/DDBJ databases">
        <title>Isolation of gut microbiota from human fecal samples.</title>
        <authorList>
            <person name="Pamer E.G."/>
            <person name="Barat B."/>
            <person name="Waligurski E."/>
            <person name="Medina S."/>
            <person name="Paddock L."/>
            <person name="Mostad J."/>
        </authorList>
    </citation>
    <scope>NUCLEOTIDE SEQUENCE [LARGE SCALE GENOMIC DNA]</scope>
    <source>
        <strain evidence="5 6">SL.3.17</strain>
    </source>
</reference>
<dbReference type="Pfam" id="PF13649">
    <property type="entry name" value="Methyltransf_25"/>
    <property type="match status" value="1"/>
</dbReference>
<keyword evidence="6" id="KW-1185">Reference proteome</keyword>
<dbReference type="PANTHER" id="PTHR43464:SF19">
    <property type="entry name" value="UBIQUINONE BIOSYNTHESIS O-METHYLTRANSFERASE, MITOCHONDRIAL"/>
    <property type="match status" value="1"/>
</dbReference>
<dbReference type="InterPro" id="IPR029063">
    <property type="entry name" value="SAM-dependent_MTases_sf"/>
</dbReference>